<dbReference type="InParanoid" id="M4B1F0"/>
<evidence type="ECO:0008006" key="4">
    <source>
        <dbReference type="Google" id="ProtNLM"/>
    </source>
</evidence>
<reference evidence="3" key="1">
    <citation type="journal article" date="2010" name="Science">
        <title>Signatures of adaptation to obligate biotrophy in the Hyaloperonospora arabidopsidis genome.</title>
        <authorList>
            <person name="Baxter L."/>
            <person name="Tripathy S."/>
            <person name="Ishaque N."/>
            <person name="Boot N."/>
            <person name="Cabral A."/>
            <person name="Kemen E."/>
            <person name="Thines M."/>
            <person name="Ah-Fong A."/>
            <person name="Anderson R."/>
            <person name="Badejoko W."/>
            <person name="Bittner-Eddy P."/>
            <person name="Boore J.L."/>
            <person name="Chibucos M.C."/>
            <person name="Coates M."/>
            <person name="Dehal P."/>
            <person name="Delehaunty K."/>
            <person name="Dong S."/>
            <person name="Downton P."/>
            <person name="Dumas B."/>
            <person name="Fabro G."/>
            <person name="Fronick C."/>
            <person name="Fuerstenberg S.I."/>
            <person name="Fulton L."/>
            <person name="Gaulin E."/>
            <person name="Govers F."/>
            <person name="Hughes L."/>
            <person name="Humphray S."/>
            <person name="Jiang R.H."/>
            <person name="Judelson H."/>
            <person name="Kamoun S."/>
            <person name="Kyung K."/>
            <person name="Meijer H."/>
            <person name="Minx P."/>
            <person name="Morris P."/>
            <person name="Nelson J."/>
            <person name="Phuntumart V."/>
            <person name="Qutob D."/>
            <person name="Rehmany A."/>
            <person name="Rougon-Cardoso A."/>
            <person name="Ryden P."/>
            <person name="Torto-Alalibo T."/>
            <person name="Studholme D."/>
            <person name="Wang Y."/>
            <person name="Win J."/>
            <person name="Wood J."/>
            <person name="Clifton S.W."/>
            <person name="Rogers J."/>
            <person name="Van den Ackerveken G."/>
            <person name="Jones J.D."/>
            <person name="McDowell J.M."/>
            <person name="Beynon J."/>
            <person name="Tyler B.M."/>
        </authorList>
    </citation>
    <scope>NUCLEOTIDE SEQUENCE [LARGE SCALE GENOMIC DNA]</scope>
    <source>
        <strain evidence="3">Emoy2</strain>
    </source>
</reference>
<sequence>MTCGGLSRLLKARHCKAGGASPNRDLLKTPSFEEVVQLLLEELDIRSLAEWLPSGHMAARHFPIDSQLQQRTETRPSEQPGNWPPFLGREVPHSGTKIKRGRVSPRCVRYGKQRSVRLEKEAVRRIS</sequence>
<dbReference type="EMBL" id="JH597776">
    <property type="status" value="NOT_ANNOTATED_CDS"/>
    <property type="molecule type" value="Genomic_DNA"/>
</dbReference>
<evidence type="ECO:0000313" key="2">
    <source>
        <dbReference type="EnsemblProtists" id="HpaP800097"/>
    </source>
</evidence>
<reference evidence="2" key="2">
    <citation type="submission" date="2015-06" db="UniProtKB">
        <authorList>
            <consortium name="EnsemblProtists"/>
        </authorList>
    </citation>
    <scope>IDENTIFICATION</scope>
    <source>
        <strain evidence="2">Emoy2</strain>
    </source>
</reference>
<organism evidence="2 3">
    <name type="scientific">Hyaloperonospora arabidopsidis (strain Emoy2)</name>
    <name type="common">Downy mildew agent</name>
    <name type="synonym">Peronospora arabidopsidis</name>
    <dbReference type="NCBI Taxonomy" id="559515"/>
    <lineage>
        <taxon>Eukaryota</taxon>
        <taxon>Sar</taxon>
        <taxon>Stramenopiles</taxon>
        <taxon>Oomycota</taxon>
        <taxon>Peronosporomycetes</taxon>
        <taxon>Peronosporales</taxon>
        <taxon>Peronosporaceae</taxon>
        <taxon>Hyaloperonospora</taxon>
    </lineage>
</organism>
<feature type="region of interest" description="Disordered" evidence="1">
    <location>
        <begin position="62"/>
        <end position="104"/>
    </location>
</feature>
<accession>M4B1F0</accession>
<name>M4B1F0_HYAAE</name>
<dbReference type="Proteomes" id="UP000011713">
    <property type="component" value="Unassembled WGS sequence"/>
</dbReference>
<evidence type="ECO:0000313" key="3">
    <source>
        <dbReference type="Proteomes" id="UP000011713"/>
    </source>
</evidence>
<proteinExistence type="predicted"/>
<dbReference type="VEuPathDB" id="FungiDB:HpaG800097"/>
<keyword evidence="3" id="KW-1185">Reference proteome</keyword>
<dbReference type="HOGENOM" id="CLU_1974773_0_0_1"/>
<dbReference type="EnsemblProtists" id="HpaT800097">
    <property type="protein sequence ID" value="HpaP800097"/>
    <property type="gene ID" value="HpaG800097"/>
</dbReference>
<protein>
    <recommendedName>
        <fullName evidence="4">RxLR effector candidate protein</fullName>
    </recommendedName>
</protein>
<dbReference type="AlphaFoldDB" id="M4B1F0"/>
<evidence type="ECO:0000256" key="1">
    <source>
        <dbReference type="SAM" id="MobiDB-lite"/>
    </source>
</evidence>